<dbReference type="EMBL" id="FXAM01000001">
    <property type="protein sequence ID" value="SMF96421.1"/>
    <property type="molecule type" value="Genomic_DNA"/>
</dbReference>
<gene>
    <name evidence="2" type="ORF">SAMN02949497_3818</name>
</gene>
<dbReference type="RefSeq" id="WP_085215311.1">
    <property type="nucleotide sequence ID" value="NZ_FXAM01000001.1"/>
</dbReference>
<dbReference type="OrthoDB" id="7391526at2"/>
<organism evidence="2 3">
    <name type="scientific">Methylomagnum ishizawai</name>
    <dbReference type="NCBI Taxonomy" id="1760988"/>
    <lineage>
        <taxon>Bacteria</taxon>
        <taxon>Pseudomonadati</taxon>
        <taxon>Pseudomonadota</taxon>
        <taxon>Gammaproteobacteria</taxon>
        <taxon>Methylococcales</taxon>
        <taxon>Methylococcaceae</taxon>
        <taxon>Methylomagnum</taxon>
    </lineage>
</organism>
<feature type="domain" description="DUF5672" evidence="1">
    <location>
        <begin position="55"/>
        <end position="220"/>
    </location>
</feature>
<proteinExistence type="predicted"/>
<dbReference type="InterPro" id="IPR043729">
    <property type="entry name" value="DUF5672"/>
</dbReference>
<accession>A0A1Y6D1D3</accession>
<dbReference type="Pfam" id="PF18922">
    <property type="entry name" value="DUF5672"/>
    <property type="match status" value="1"/>
</dbReference>
<name>A0A1Y6D1D3_9GAMM</name>
<evidence type="ECO:0000313" key="2">
    <source>
        <dbReference type="EMBL" id="SMF96421.1"/>
    </source>
</evidence>
<sequence length="243" mass="27396">MNIAVLTPIYKPRLSDNELACLKHSHAVLRGHDTFLVGPGGLALDFYLEQFPAAKYAFFPAHCFASPQAYSDLLLSQEFYRAFAHYSHILILQQDCIVFRDELADWAATPYDYIGAPWAHVWTYQFPPLGSPYDGMGYPVVVGNGGLSLRRVAAFLAVLEELDWLKRRYDAVVEDAFYSLAGLVSERFLVPNITVAARFSVECEPRRFVEIAGRLPMGVHAWEKWDKAYWLEICGQQGIGGLV</sequence>
<dbReference type="Proteomes" id="UP000192923">
    <property type="component" value="Unassembled WGS sequence"/>
</dbReference>
<protein>
    <recommendedName>
        <fullName evidence="1">DUF5672 domain-containing protein</fullName>
    </recommendedName>
</protein>
<evidence type="ECO:0000313" key="3">
    <source>
        <dbReference type="Proteomes" id="UP000192923"/>
    </source>
</evidence>
<reference evidence="2 3" key="1">
    <citation type="submission" date="2016-12" db="EMBL/GenBank/DDBJ databases">
        <authorList>
            <person name="Song W.-J."/>
            <person name="Kurnit D.M."/>
        </authorList>
    </citation>
    <scope>NUCLEOTIDE SEQUENCE [LARGE SCALE GENOMIC DNA]</scope>
    <source>
        <strain evidence="2 3">175</strain>
    </source>
</reference>
<dbReference type="AlphaFoldDB" id="A0A1Y6D1D3"/>
<evidence type="ECO:0000259" key="1">
    <source>
        <dbReference type="Pfam" id="PF18922"/>
    </source>
</evidence>
<keyword evidence="3" id="KW-1185">Reference proteome</keyword>
<dbReference type="STRING" id="1760988.SAMN02949497_3818"/>